<evidence type="ECO:0000256" key="7">
    <source>
        <dbReference type="ARBA" id="ARBA00023065"/>
    </source>
</evidence>
<feature type="transmembrane region" description="Helical" evidence="14">
    <location>
        <begin position="179"/>
        <end position="196"/>
    </location>
</feature>
<keyword evidence="10" id="KW-0869">Chloride channel</keyword>
<feature type="compositionally biased region" description="Basic and acidic residues" evidence="13">
    <location>
        <begin position="874"/>
        <end position="885"/>
    </location>
</feature>
<feature type="transmembrane region" description="Helical" evidence="14">
    <location>
        <begin position="275"/>
        <end position="295"/>
    </location>
</feature>
<reference evidence="16 17" key="1">
    <citation type="journal article" date="2011" name="Science">
        <title>The ecoresponsive genome of Daphnia pulex.</title>
        <authorList>
            <person name="Colbourne J.K."/>
            <person name="Pfrender M.E."/>
            <person name="Gilbert D."/>
            <person name="Thomas W.K."/>
            <person name="Tucker A."/>
            <person name="Oakley T.H."/>
            <person name="Tokishita S."/>
            <person name="Aerts A."/>
            <person name="Arnold G.J."/>
            <person name="Basu M.K."/>
            <person name="Bauer D.J."/>
            <person name="Caceres C.E."/>
            <person name="Carmel L."/>
            <person name="Casola C."/>
            <person name="Choi J.H."/>
            <person name="Detter J.C."/>
            <person name="Dong Q."/>
            <person name="Dusheyko S."/>
            <person name="Eads B.D."/>
            <person name="Frohlich T."/>
            <person name="Geiler-Samerotte K.A."/>
            <person name="Gerlach D."/>
            <person name="Hatcher P."/>
            <person name="Jogdeo S."/>
            <person name="Krijgsveld J."/>
            <person name="Kriventseva E.V."/>
            <person name="Kultz D."/>
            <person name="Laforsch C."/>
            <person name="Lindquist E."/>
            <person name="Lopez J."/>
            <person name="Manak J.R."/>
            <person name="Muller J."/>
            <person name="Pangilinan J."/>
            <person name="Patwardhan R.P."/>
            <person name="Pitluck S."/>
            <person name="Pritham E.J."/>
            <person name="Rechtsteiner A."/>
            <person name="Rho M."/>
            <person name="Rogozin I.B."/>
            <person name="Sakarya O."/>
            <person name="Salamov A."/>
            <person name="Schaack S."/>
            <person name="Shapiro H."/>
            <person name="Shiga Y."/>
            <person name="Skalitzky C."/>
            <person name="Smith Z."/>
            <person name="Souvorov A."/>
            <person name="Sung W."/>
            <person name="Tang Z."/>
            <person name="Tsuchiya D."/>
            <person name="Tu H."/>
            <person name="Vos H."/>
            <person name="Wang M."/>
            <person name="Wolf Y.I."/>
            <person name="Yamagata H."/>
            <person name="Yamada T."/>
            <person name="Ye Y."/>
            <person name="Shaw J.R."/>
            <person name="Andrews J."/>
            <person name="Crease T.J."/>
            <person name="Tang H."/>
            <person name="Lucas S.M."/>
            <person name="Robertson H.M."/>
            <person name="Bork P."/>
            <person name="Koonin E.V."/>
            <person name="Zdobnov E.M."/>
            <person name="Grigoriev I.V."/>
            <person name="Lynch M."/>
            <person name="Boore J.L."/>
        </authorList>
    </citation>
    <scope>NUCLEOTIDE SEQUENCE [LARGE SCALE GENOMIC DNA]</scope>
</reference>
<dbReference type="FunFam" id="1.10.3080.10:FF:000003">
    <property type="entry name" value="Chloride channel 2"/>
    <property type="match status" value="1"/>
</dbReference>
<keyword evidence="2" id="KW-0813">Transport</keyword>
<dbReference type="SMART" id="SM00116">
    <property type="entry name" value="CBS"/>
    <property type="match status" value="2"/>
</dbReference>
<dbReference type="Proteomes" id="UP000000305">
    <property type="component" value="Unassembled WGS sequence"/>
</dbReference>
<keyword evidence="12" id="KW-0407">Ion channel</keyword>
<dbReference type="InterPro" id="IPR001807">
    <property type="entry name" value="ClC"/>
</dbReference>
<feature type="transmembrane region" description="Helical" evidence="14">
    <location>
        <begin position="499"/>
        <end position="520"/>
    </location>
</feature>
<keyword evidence="9 14" id="KW-0472">Membrane</keyword>
<evidence type="ECO:0000256" key="10">
    <source>
        <dbReference type="ARBA" id="ARBA00023173"/>
    </source>
</evidence>
<evidence type="ECO:0000259" key="15">
    <source>
        <dbReference type="SMART" id="SM00116"/>
    </source>
</evidence>
<dbReference type="GO" id="GO:0005247">
    <property type="term" value="F:voltage-gated chloride channel activity"/>
    <property type="evidence" value="ECO:0000318"/>
    <property type="project" value="GO_Central"/>
</dbReference>
<keyword evidence="11" id="KW-0868">Chloride</keyword>
<feature type="compositionally biased region" description="Polar residues" evidence="13">
    <location>
        <begin position="969"/>
        <end position="978"/>
    </location>
</feature>
<feature type="region of interest" description="Disordered" evidence="13">
    <location>
        <begin position="858"/>
        <end position="885"/>
    </location>
</feature>
<dbReference type="InterPro" id="IPR046342">
    <property type="entry name" value="CBS_dom_sf"/>
</dbReference>
<dbReference type="PRINTS" id="PR00762">
    <property type="entry name" value="CLCHANNEL"/>
</dbReference>
<keyword evidence="7" id="KW-0406">Ion transport</keyword>
<feature type="transmembrane region" description="Helical" evidence="14">
    <location>
        <begin position="239"/>
        <end position="263"/>
    </location>
</feature>
<evidence type="ECO:0000256" key="2">
    <source>
        <dbReference type="ARBA" id="ARBA00022448"/>
    </source>
</evidence>
<proteinExistence type="predicted"/>
<dbReference type="OMA" id="RILPIRY"/>
<evidence type="ECO:0000256" key="5">
    <source>
        <dbReference type="ARBA" id="ARBA00022882"/>
    </source>
</evidence>
<feature type="domain" description="CBS" evidence="15">
    <location>
        <begin position="585"/>
        <end position="636"/>
    </location>
</feature>
<dbReference type="GO" id="GO:0005886">
    <property type="term" value="C:plasma membrane"/>
    <property type="evidence" value="ECO:0000318"/>
    <property type="project" value="GO_Central"/>
</dbReference>
<feature type="transmembrane region" description="Helical" evidence="14">
    <location>
        <begin position="361"/>
        <end position="379"/>
    </location>
</feature>
<feature type="region of interest" description="Disordered" evidence="13">
    <location>
        <begin position="1031"/>
        <end position="1055"/>
    </location>
</feature>
<dbReference type="AlphaFoldDB" id="E9FVD3"/>
<comment type="subcellular location">
    <subcellularLocation>
        <location evidence="1">Membrane</location>
        <topology evidence="1">Multi-pass membrane protein</topology>
    </subcellularLocation>
</comment>
<dbReference type="GO" id="GO:0006821">
    <property type="term" value="P:chloride transport"/>
    <property type="evidence" value="ECO:0000318"/>
    <property type="project" value="GO_Central"/>
</dbReference>
<evidence type="ECO:0000256" key="4">
    <source>
        <dbReference type="ARBA" id="ARBA00022737"/>
    </source>
</evidence>
<evidence type="ECO:0000256" key="13">
    <source>
        <dbReference type="SAM" id="MobiDB-lite"/>
    </source>
</evidence>
<dbReference type="Pfam" id="PF00654">
    <property type="entry name" value="Voltage_CLC"/>
    <property type="match status" value="1"/>
</dbReference>
<feature type="transmembrane region" description="Helical" evidence="14">
    <location>
        <begin position="460"/>
        <end position="479"/>
    </location>
</feature>
<organism evidence="16 17">
    <name type="scientific">Daphnia pulex</name>
    <name type="common">Water flea</name>
    <dbReference type="NCBI Taxonomy" id="6669"/>
    <lineage>
        <taxon>Eukaryota</taxon>
        <taxon>Metazoa</taxon>
        <taxon>Ecdysozoa</taxon>
        <taxon>Arthropoda</taxon>
        <taxon>Crustacea</taxon>
        <taxon>Branchiopoda</taxon>
        <taxon>Diplostraca</taxon>
        <taxon>Cladocera</taxon>
        <taxon>Anomopoda</taxon>
        <taxon>Daphniidae</taxon>
        <taxon>Daphnia</taxon>
    </lineage>
</organism>
<keyword evidence="8" id="KW-0129">CBS domain</keyword>
<feature type="region of interest" description="Disordered" evidence="13">
    <location>
        <begin position="969"/>
        <end position="1010"/>
    </location>
</feature>
<keyword evidence="4" id="KW-0677">Repeat</keyword>
<sequence length="1055" mass="116324">MATAEANDNNNKSVLEMGYETTLMYGQYSRSLGDYAKEQAAQLRRLEKKSITGATIRRKELQTHYGKWFARFIHLLKFIWSKTFAKIGEDWAFLALLGIIMALLSFTMDLGIYMCFTARMWMYNEFTIHPAVQYMAWITLPVTLVLFAAGFVFIVSPQAVGSGIPEMKTIMRGVVLKEYLTFPTLIAKTVGLTAALGSGMPLGKEGPLVHIGSIVGTLLSQLLTSFKGIYENESRKTDMLAAACAVGVSCSLGAPIGGVLFSIEVTSVYFAIRNYWRGFFSAVFSALMFRLLAYWSNSEETLTTVFPTSFQVDFPYDPHELFIFALVGVFGGLSGAVFVLFHRRYVLFMRNNTRISSFLKYNRFIYPSIVSVLIASLFYPSGFGRYLATTLSTKQQVGALFANFTWLSDDLSVEQAERLSHWDVANTNLFVGLGIFMSANFFLSILASTLPVPTGSLIPIFKVGAAFGRMIGEAMYLWFPEGIQTGGVLHPILPGGYAIVGAAAFSAGVTHTVSISVVVAEMTGQIQHIIPVLVAVIVSNAISTLLQPSLYESIIMIKKLPYLPNILPSRSAIHSIFVEDFMNRNVKYIWHGITFGELKNLIADSQGIRSFPLLGDTEQKILLGSVQRVEVIALLERHIGEERRLEVVAKRHMETRPPTLNFDVSPRKRLIRQKAKLAMTSVDPLPTAAPTPAPLPAPLPISRPEVPVVQEPVRRKVSRFEVITSPNVVATVISETGTQRSGVLSEPPVVTHPLSDPLAVTRITVEPDDKVESQQSCEPQPQRRIKSILKRTNSFTFPAGERPKHSSAADLSVITTYSTVTGAEGSKFRNVIETILRPKPSDSNDVDKFSFLNSMTSMPDSPPSFRRKGSLSFKNKERSADMSPEEKEAWEEKEMLKKVDFNQCLIDPAPFQLVERTSLLKVHSIFSLLGVHHAYVTTLGKLVGIVSLTELRKAIEDVNSGVLLGASAQSTGNVSSEQSIEEVAQSTTEKESEIVSQPAPDTENSDSLTTASSRHVKFMFLRRLSVSPGAEMTDINVSEGRSSSPASNSRSDNQP</sequence>
<dbReference type="KEGG" id="dpx:DAPPUDRAFT_310741"/>
<dbReference type="FunFam" id="3.10.580.10:FF:000032">
    <property type="entry name" value="Chloride channel protein"/>
    <property type="match status" value="1"/>
</dbReference>
<feature type="transmembrane region" description="Helical" evidence="14">
    <location>
        <begin position="321"/>
        <end position="341"/>
    </location>
</feature>
<dbReference type="SUPFAM" id="SSF81340">
    <property type="entry name" value="Clc chloride channel"/>
    <property type="match status" value="1"/>
</dbReference>
<evidence type="ECO:0000256" key="8">
    <source>
        <dbReference type="ARBA" id="ARBA00023122"/>
    </source>
</evidence>
<dbReference type="Gene3D" id="1.10.3080.10">
    <property type="entry name" value="Clc chloride channel"/>
    <property type="match status" value="1"/>
</dbReference>
<feature type="transmembrane region" description="Helical" evidence="14">
    <location>
        <begin position="91"/>
        <end position="113"/>
    </location>
</feature>
<dbReference type="PANTHER" id="PTHR45720:SF10">
    <property type="entry name" value="CHLORIDE CHANNEL PROTEIN 2"/>
    <property type="match status" value="1"/>
</dbReference>
<keyword evidence="3 14" id="KW-0812">Transmembrane</keyword>
<dbReference type="FunCoup" id="E9FVD3">
    <property type="interactions" value="17"/>
</dbReference>
<accession>E9FVD3</accession>
<dbReference type="HOGENOM" id="CLU_006904_0_0_1"/>
<dbReference type="PhylomeDB" id="E9FVD3"/>
<feature type="transmembrane region" description="Helical" evidence="14">
    <location>
        <begin position="134"/>
        <end position="159"/>
    </location>
</feature>
<dbReference type="FunFam" id="3.10.580.10:FF:000140">
    <property type="entry name" value="Chloride channel protein"/>
    <property type="match status" value="1"/>
</dbReference>
<dbReference type="Gene3D" id="3.10.580.10">
    <property type="entry name" value="CBS-domain"/>
    <property type="match status" value="2"/>
</dbReference>
<evidence type="ECO:0000256" key="14">
    <source>
        <dbReference type="SAM" id="Phobius"/>
    </source>
</evidence>
<dbReference type="OrthoDB" id="4564at2759"/>
<dbReference type="InterPro" id="IPR000644">
    <property type="entry name" value="CBS_dom"/>
</dbReference>
<dbReference type="GO" id="GO:0034707">
    <property type="term" value="C:chloride channel complex"/>
    <property type="evidence" value="ECO:0007669"/>
    <property type="project" value="UniProtKB-KW"/>
</dbReference>
<dbReference type="CDD" id="cd03683">
    <property type="entry name" value="ClC_1_like"/>
    <property type="match status" value="1"/>
</dbReference>
<gene>
    <name evidence="16" type="ORF">DAPPUDRAFT_310741</name>
</gene>
<evidence type="ECO:0000313" key="17">
    <source>
        <dbReference type="Proteomes" id="UP000000305"/>
    </source>
</evidence>
<evidence type="ECO:0000256" key="12">
    <source>
        <dbReference type="ARBA" id="ARBA00023303"/>
    </source>
</evidence>
<dbReference type="InParanoid" id="E9FVD3"/>
<evidence type="ECO:0000256" key="11">
    <source>
        <dbReference type="ARBA" id="ARBA00023214"/>
    </source>
</evidence>
<feature type="compositionally biased region" description="Low complexity" evidence="13">
    <location>
        <begin position="1038"/>
        <end position="1055"/>
    </location>
</feature>
<evidence type="ECO:0000313" key="16">
    <source>
        <dbReference type="EMBL" id="EFX89126.1"/>
    </source>
</evidence>
<dbReference type="EMBL" id="GL732525">
    <property type="protein sequence ID" value="EFX89126.1"/>
    <property type="molecule type" value="Genomic_DNA"/>
</dbReference>
<keyword evidence="6 14" id="KW-1133">Transmembrane helix</keyword>
<feature type="domain" description="CBS" evidence="15">
    <location>
        <begin position="909"/>
        <end position="956"/>
    </location>
</feature>
<feature type="transmembrane region" description="Helical" evidence="14">
    <location>
        <begin position="532"/>
        <end position="551"/>
    </location>
</feature>
<protein>
    <recommendedName>
        <fullName evidence="15">CBS domain-containing protein</fullName>
    </recommendedName>
</protein>
<feature type="transmembrane region" description="Helical" evidence="14">
    <location>
        <begin position="429"/>
        <end position="448"/>
    </location>
</feature>
<dbReference type="InterPro" id="IPR014743">
    <property type="entry name" value="Cl-channel_core"/>
</dbReference>
<keyword evidence="17" id="KW-1185">Reference proteome</keyword>
<name>E9FVD3_DAPPU</name>
<evidence type="ECO:0000256" key="1">
    <source>
        <dbReference type="ARBA" id="ARBA00004141"/>
    </source>
</evidence>
<evidence type="ECO:0000256" key="3">
    <source>
        <dbReference type="ARBA" id="ARBA00022692"/>
    </source>
</evidence>
<dbReference type="eggNOG" id="KOG0476">
    <property type="taxonomic scope" value="Eukaryota"/>
</dbReference>
<evidence type="ECO:0000256" key="6">
    <source>
        <dbReference type="ARBA" id="ARBA00022989"/>
    </source>
</evidence>
<keyword evidence="5" id="KW-0851">Voltage-gated channel</keyword>
<dbReference type="SUPFAM" id="SSF54631">
    <property type="entry name" value="CBS-domain pair"/>
    <property type="match status" value="1"/>
</dbReference>
<dbReference type="STRING" id="6669.E9FVD3"/>
<dbReference type="InterPro" id="IPR050970">
    <property type="entry name" value="Cl_channel_volt-gated"/>
</dbReference>
<dbReference type="PANTHER" id="PTHR45720">
    <property type="entry name" value="CHLORIDE CHANNEL PROTEIN 2"/>
    <property type="match status" value="1"/>
</dbReference>
<evidence type="ECO:0000256" key="9">
    <source>
        <dbReference type="ARBA" id="ARBA00023136"/>
    </source>
</evidence>